<reference evidence="3 4" key="2">
    <citation type="submission" date="2020-03" db="EMBL/GenBank/DDBJ databases">
        <authorList>
            <person name="Ichikawa N."/>
            <person name="Kimura A."/>
            <person name="Kitahashi Y."/>
            <person name="Uohara A."/>
        </authorList>
    </citation>
    <scope>NUCLEOTIDE SEQUENCE [LARGE SCALE GENOMIC DNA]</scope>
    <source>
        <strain evidence="3 4">NBRC 108638</strain>
    </source>
</reference>
<dbReference type="EMBL" id="BLPG01000001">
    <property type="protein sequence ID" value="GFJ94470.1"/>
    <property type="molecule type" value="Genomic_DNA"/>
</dbReference>
<dbReference type="InterPro" id="IPR039365">
    <property type="entry name" value="IS701-like"/>
</dbReference>
<dbReference type="InterPro" id="IPR038721">
    <property type="entry name" value="IS701-like_DDE_dom"/>
</dbReference>
<dbReference type="PANTHER" id="PTHR33627:SF1">
    <property type="entry name" value="TRANSPOSASE"/>
    <property type="match status" value="1"/>
</dbReference>
<dbReference type="AlphaFoldDB" id="A0A6V8LFP3"/>
<dbReference type="PANTHER" id="PTHR33627">
    <property type="entry name" value="TRANSPOSASE"/>
    <property type="match status" value="1"/>
</dbReference>
<accession>A0A6V8LFP3</accession>
<proteinExistence type="predicted"/>
<gene>
    <name evidence="3" type="ORF">Prum_081120</name>
</gene>
<evidence type="ECO:0000313" key="4">
    <source>
        <dbReference type="Proteomes" id="UP000482960"/>
    </source>
</evidence>
<comment type="caution">
    <text evidence="3">The sequence shown here is derived from an EMBL/GenBank/DDBJ whole genome shotgun (WGS) entry which is preliminary data.</text>
</comment>
<dbReference type="Pfam" id="PF13546">
    <property type="entry name" value="DDE_5"/>
    <property type="match status" value="1"/>
</dbReference>
<reference evidence="3 4" key="1">
    <citation type="submission" date="2020-03" db="EMBL/GenBank/DDBJ databases">
        <title>Whole genome shotgun sequence of Phytohabitans rumicis NBRC 108638.</title>
        <authorList>
            <person name="Komaki H."/>
            <person name="Tamura T."/>
        </authorList>
    </citation>
    <scope>NUCLEOTIDE SEQUENCE [LARGE SCALE GENOMIC DNA]</scope>
    <source>
        <strain evidence="3 4">NBRC 108638</strain>
    </source>
</reference>
<protein>
    <recommendedName>
        <fullName evidence="2">Transposase IS701-like DDE domain-containing protein</fullName>
    </recommendedName>
</protein>
<feature type="region of interest" description="Disordered" evidence="1">
    <location>
        <begin position="53"/>
        <end position="72"/>
    </location>
</feature>
<keyword evidence="4" id="KW-1185">Reference proteome</keyword>
<dbReference type="Proteomes" id="UP000482960">
    <property type="component" value="Unassembled WGS sequence"/>
</dbReference>
<sequence>MIDEVIGWQLQPPLIVADAGYGDAAQFRQGLDDRDLAYVVGVNGTHTAFTEHTQRTAPAIQRGGAAPTTDLP</sequence>
<evidence type="ECO:0000256" key="1">
    <source>
        <dbReference type="SAM" id="MobiDB-lite"/>
    </source>
</evidence>
<evidence type="ECO:0000259" key="2">
    <source>
        <dbReference type="Pfam" id="PF13546"/>
    </source>
</evidence>
<evidence type="ECO:0000313" key="3">
    <source>
        <dbReference type="EMBL" id="GFJ94470.1"/>
    </source>
</evidence>
<feature type="domain" description="Transposase IS701-like DDE" evidence="2">
    <location>
        <begin position="1"/>
        <end position="66"/>
    </location>
</feature>
<name>A0A6V8LFP3_9ACTN</name>
<organism evidence="3 4">
    <name type="scientific">Phytohabitans rumicis</name>
    <dbReference type="NCBI Taxonomy" id="1076125"/>
    <lineage>
        <taxon>Bacteria</taxon>
        <taxon>Bacillati</taxon>
        <taxon>Actinomycetota</taxon>
        <taxon>Actinomycetes</taxon>
        <taxon>Micromonosporales</taxon>
        <taxon>Micromonosporaceae</taxon>
    </lineage>
</organism>